<dbReference type="Proteomes" id="UP000006138">
    <property type="component" value="Chromosome"/>
</dbReference>
<dbReference type="PANTHER" id="PTHR12110:SF41">
    <property type="entry name" value="INOSOSE DEHYDRATASE"/>
    <property type="match status" value="1"/>
</dbReference>
<reference evidence="2 3" key="1">
    <citation type="journal article" date="2011" name="J. Bacteriol.">
        <title>Whole genome sequence of the rifamycin B-producing strain Amycolatopsis mediterranei S699.</title>
        <authorList>
            <person name="Verma M."/>
            <person name="Kaur J."/>
            <person name="Kumar M."/>
            <person name="Kumari K."/>
            <person name="Saxena A."/>
            <person name="Anand S."/>
            <person name="Nigam A."/>
            <person name="Ravi V."/>
            <person name="Raghuvanshi S."/>
            <person name="Khurana P."/>
            <person name="Tyagi A.K."/>
            <person name="Khurana J.P."/>
            <person name="Lal R."/>
        </authorList>
    </citation>
    <scope>NUCLEOTIDE SEQUENCE [LARGE SCALE GENOMIC DNA]</scope>
    <source>
        <strain evidence="2 3">S699</strain>
    </source>
</reference>
<proteinExistence type="predicted"/>
<protein>
    <submittedName>
        <fullName evidence="2">Inosose dehydratase</fullName>
    </submittedName>
</protein>
<dbReference type="Gene3D" id="3.20.20.150">
    <property type="entry name" value="Divalent-metal-dependent TIM barrel enzymes"/>
    <property type="match status" value="1"/>
</dbReference>
<gene>
    <name evidence="2" type="ordered locus">RAM_37245</name>
</gene>
<evidence type="ECO:0000313" key="2">
    <source>
        <dbReference type="EMBL" id="AEK45916.1"/>
    </source>
</evidence>
<dbReference type="AlphaFoldDB" id="A0A9R0P410"/>
<dbReference type="EMBL" id="CP002896">
    <property type="protein sequence ID" value="AEK45916.1"/>
    <property type="molecule type" value="Genomic_DNA"/>
</dbReference>
<dbReference type="InterPro" id="IPR013022">
    <property type="entry name" value="Xyl_isomerase-like_TIM-brl"/>
</dbReference>
<dbReference type="KEGG" id="amn:RAM_37245"/>
<accession>A0A9R0P410</accession>
<dbReference type="InterPro" id="IPR036237">
    <property type="entry name" value="Xyl_isomerase-like_sf"/>
</dbReference>
<name>A0A9R0P410_AMYMS</name>
<dbReference type="Pfam" id="PF01261">
    <property type="entry name" value="AP_endonuc_2"/>
    <property type="match status" value="1"/>
</dbReference>
<keyword evidence="3" id="KW-1185">Reference proteome</keyword>
<dbReference type="InterPro" id="IPR050312">
    <property type="entry name" value="IolE/XylAMocC-like"/>
</dbReference>
<evidence type="ECO:0000313" key="3">
    <source>
        <dbReference type="Proteomes" id="UP000006138"/>
    </source>
</evidence>
<feature type="domain" description="Xylose isomerase-like TIM barrel" evidence="1">
    <location>
        <begin position="42"/>
        <end position="295"/>
    </location>
</feature>
<sequence>MIEKEASMTLMHRTAINPLPWILRDGGYRLDRGVLGEAMTAVSQVGFTHLTIELPPETTAAEYGALLAEHSLAAAPGYFSAPFHDPQRHGQAVEAIKRHAQAHLELGVDSAFIAADLLPDRMAHPAIGTGYDRDRTLVVADGLAAAAEAAAAEGVRYGLHPHVGSAVEVEDEVRAVLDATAGSALWFGPDTGHLRWAGATPEKVIADYADRVLNVHVKDVDANAAKAARERDEDYWTATGRSKVWSEPGRGAIDFDAVLAALPNGFDGWFVIEVDVPNLPTPTESSAASLEFLRRHPYFTTTAAEES</sequence>
<organism evidence="2 3">
    <name type="scientific">Amycolatopsis mediterranei (strain S699)</name>
    <name type="common">Nocardia mediterranei</name>
    <dbReference type="NCBI Taxonomy" id="713604"/>
    <lineage>
        <taxon>Bacteria</taxon>
        <taxon>Bacillati</taxon>
        <taxon>Actinomycetota</taxon>
        <taxon>Actinomycetes</taxon>
        <taxon>Pseudonocardiales</taxon>
        <taxon>Pseudonocardiaceae</taxon>
        <taxon>Amycolatopsis</taxon>
    </lineage>
</organism>
<evidence type="ECO:0000259" key="1">
    <source>
        <dbReference type="Pfam" id="PF01261"/>
    </source>
</evidence>
<dbReference type="SUPFAM" id="SSF51658">
    <property type="entry name" value="Xylose isomerase-like"/>
    <property type="match status" value="1"/>
</dbReference>
<dbReference type="PANTHER" id="PTHR12110">
    <property type="entry name" value="HYDROXYPYRUVATE ISOMERASE"/>
    <property type="match status" value="1"/>
</dbReference>